<dbReference type="AlphaFoldDB" id="A0A2H0XCZ5"/>
<evidence type="ECO:0000313" key="1">
    <source>
        <dbReference type="EMBL" id="PIS22762.1"/>
    </source>
</evidence>
<sequence length="378" mass="42426">MPITKGIAQIEGGSSEIFLNEACHIGRVDIEKMERFELLVQESMNVDEGMHIRTVDKSQAVVPYGIINNETGGVVGRLDLYDPRRVADYYANEIPVWQVDARSYTWTGVSFKRTFMQERSSVIGVSEYLQLLESNPWATNPYVANVLVLPQFRPPYKNGYGTALTCQSILQHQRNFDLPVDTVFWGLTDNPHMLQVARRMGGKLLAGYKKAGNGKSVLKPTFKHIHLSLLQTLPESKVYGDKKVEIFFCGDQGTQLVFIDDKLVAIKMLETIDATPYLSRGLAPAQSLLVINPELSSPTFSTLTYFLYDLQETPESALWENAFQMPKEAWTKALPLDGVDIANITKTPHKSRQAENNPLELKQGALFLIKPNQVPSES</sequence>
<proteinExistence type="predicted"/>
<reference evidence="2" key="1">
    <citation type="submission" date="2017-09" db="EMBL/GenBank/DDBJ databases">
        <title>Depth-based differentiation of microbial function through sediment-hosted aquifers and enrichment of novel symbionts in the deep terrestrial subsurface.</title>
        <authorList>
            <person name="Probst A.J."/>
            <person name="Ladd B."/>
            <person name="Jarett J.K."/>
            <person name="Geller-Mcgrath D.E."/>
            <person name="Sieber C.M.K."/>
            <person name="Emerson J.B."/>
            <person name="Anantharaman K."/>
            <person name="Thomas B.C."/>
            <person name="Malmstrom R."/>
            <person name="Stieglmeier M."/>
            <person name="Klingl A."/>
            <person name="Woyke T."/>
            <person name="Ryan C.M."/>
            <person name="Banfield J.F."/>
        </authorList>
    </citation>
    <scope>NUCLEOTIDE SEQUENCE [LARGE SCALE GENOMIC DNA]</scope>
</reference>
<gene>
    <name evidence="1" type="ORF">COT50_00075</name>
</gene>
<organism evidence="1 2">
    <name type="scientific">candidate division WWE3 bacterium CG08_land_8_20_14_0_20_41_10</name>
    <dbReference type="NCBI Taxonomy" id="1975085"/>
    <lineage>
        <taxon>Bacteria</taxon>
        <taxon>Katanobacteria</taxon>
    </lineage>
</organism>
<dbReference type="Proteomes" id="UP000231252">
    <property type="component" value="Unassembled WGS sequence"/>
</dbReference>
<evidence type="ECO:0000313" key="2">
    <source>
        <dbReference type="Proteomes" id="UP000231252"/>
    </source>
</evidence>
<name>A0A2H0XCZ5_UNCKA</name>
<protein>
    <submittedName>
        <fullName evidence="1">Uncharacterized protein</fullName>
    </submittedName>
</protein>
<accession>A0A2H0XCZ5</accession>
<dbReference type="EMBL" id="PEYU01000002">
    <property type="protein sequence ID" value="PIS22762.1"/>
    <property type="molecule type" value="Genomic_DNA"/>
</dbReference>
<comment type="caution">
    <text evidence="1">The sequence shown here is derived from an EMBL/GenBank/DDBJ whole genome shotgun (WGS) entry which is preliminary data.</text>
</comment>